<feature type="transmembrane region" description="Helical" evidence="1">
    <location>
        <begin position="32"/>
        <end position="53"/>
    </location>
</feature>
<dbReference type="InterPro" id="IPR045393">
    <property type="entry name" value="DUF6518"/>
</dbReference>
<keyword evidence="1" id="KW-0472">Membrane</keyword>
<proteinExistence type="predicted"/>
<protein>
    <submittedName>
        <fullName evidence="2">DUF6518 family protein</fullName>
    </submittedName>
</protein>
<name>A0ABT1V8P1_9ACTN</name>
<gene>
    <name evidence="2" type="ORF">NP777_37115</name>
</gene>
<comment type="caution">
    <text evidence="2">The sequence shown here is derived from an EMBL/GenBank/DDBJ whole genome shotgun (WGS) entry which is preliminary data.</text>
</comment>
<dbReference type="EMBL" id="JANIAA010000038">
    <property type="protein sequence ID" value="MCQ8193781.1"/>
    <property type="molecule type" value="Genomic_DNA"/>
</dbReference>
<accession>A0ABT1V8P1</accession>
<dbReference type="Proteomes" id="UP001204746">
    <property type="component" value="Unassembled WGS sequence"/>
</dbReference>
<feature type="transmembrane region" description="Helical" evidence="1">
    <location>
        <begin position="104"/>
        <end position="124"/>
    </location>
</feature>
<reference evidence="2 3" key="1">
    <citation type="submission" date="2022-07" db="EMBL/GenBank/DDBJ databases">
        <authorList>
            <person name="Phongsopitanun W."/>
            <person name="Tanasupawat S."/>
        </authorList>
    </citation>
    <scope>NUCLEOTIDE SEQUENCE [LARGE SCALE GENOMIC DNA]</scope>
    <source>
        <strain evidence="2 3">RCU-064</strain>
    </source>
</reference>
<organism evidence="2 3">
    <name type="scientific">Streptomyces rugosispiralis</name>
    <dbReference type="NCBI Taxonomy" id="2967341"/>
    <lineage>
        <taxon>Bacteria</taxon>
        <taxon>Bacillati</taxon>
        <taxon>Actinomycetota</taxon>
        <taxon>Actinomycetes</taxon>
        <taxon>Kitasatosporales</taxon>
        <taxon>Streptomycetaceae</taxon>
        <taxon>Streptomyces</taxon>
    </lineage>
</organism>
<keyword evidence="1" id="KW-0812">Transmembrane</keyword>
<keyword evidence="3" id="KW-1185">Reference proteome</keyword>
<evidence type="ECO:0000313" key="3">
    <source>
        <dbReference type="Proteomes" id="UP001204746"/>
    </source>
</evidence>
<dbReference type="RefSeq" id="WP_256654584.1">
    <property type="nucleotide sequence ID" value="NZ_JANIAA010000038.1"/>
</dbReference>
<keyword evidence="1" id="KW-1133">Transmembrane helix</keyword>
<evidence type="ECO:0000313" key="2">
    <source>
        <dbReference type="EMBL" id="MCQ8193781.1"/>
    </source>
</evidence>
<sequence length="128" mass="13289">MGNLVIVLVGLGALVAGTLTRGAETMVDSPLWFGLWHGLALWGMITIGVGLVFRSRWKAAAAAGLVTQLGLVLGYYGADHLDTGMLASTQVIRYSLVGLLTGPFYGAFGATVLVAGAISALDWLPTII</sequence>
<evidence type="ECO:0000256" key="1">
    <source>
        <dbReference type="SAM" id="Phobius"/>
    </source>
</evidence>
<dbReference type="Pfam" id="PF20128">
    <property type="entry name" value="DUF6518"/>
    <property type="match status" value="1"/>
</dbReference>